<evidence type="ECO:0000259" key="3">
    <source>
        <dbReference type="PROSITE" id="PS51186"/>
    </source>
</evidence>
<dbReference type="EMBL" id="JABWRE020000001">
    <property type="protein sequence ID" value="MBV4536616.1"/>
    <property type="molecule type" value="Genomic_DNA"/>
</dbReference>
<evidence type="ECO:0000313" key="6">
    <source>
        <dbReference type="EMBL" id="MFK5734002.1"/>
    </source>
</evidence>
<dbReference type="EMBL" id="JAHWXS010000009">
    <property type="protein sequence ID" value="MFK5734002.1"/>
    <property type="molecule type" value="Genomic_DNA"/>
</dbReference>
<dbReference type="PROSITE" id="PS51186">
    <property type="entry name" value="GNAT"/>
    <property type="match status" value="1"/>
</dbReference>
<keyword evidence="7" id="KW-1185">Reference proteome</keyword>
<dbReference type="Proteomes" id="UP000599879">
    <property type="component" value="Unassembled WGS sequence"/>
</dbReference>
<organism evidence="4">
    <name type="scientific">Pseudomonas urmiensis</name>
    <dbReference type="NCBI Taxonomy" id="2745493"/>
    <lineage>
        <taxon>Bacteria</taxon>
        <taxon>Pseudomonadati</taxon>
        <taxon>Pseudomonadota</taxon>
        <taxon>Gammaproteobacteria</taxon>
        <taxon>Pseudomonadales</taxon>
        <taxon>Pseudomonadaceae</taxon>
        <taxon>Pseudomonas</taxon>
    </lineage>
</organism>
<dbReference type="AlphaFoldDB" id="A0A923JWV6"/>
<accession>A0A923JWV6</accession>
<reference evidence="5" key="4">
    <citation type="submission" date="2021-06" db="EMBL/GenBank/DDBJ databases">
        <title>Updating the genus Pseudomonas: Description of 43 new species and partition of the Pseudomonas putida group.</title>
        <authorList>
            <person name="Girard L."/>
            <person name="Lood C."/>
            <person name="Vandamme P."/>
            <person name="Rokni-Zadeh H."/>
            <person name="Van Noort V."/>
            <person name="Hofte M."/>
            <person name="Lavigne R."/>
            <person name="De Mot R."/>
        </authorList>
    </citation>
    <scope>NUCLEOTIDE SEQUENCE</scope>
    <source>
        <strain evidence="5">SWRI10</strain>
    </source>
</reference>
<dbReference type="InterPro" id="IPR050832">
    <property type="entry name" value="Bact_Acetyltransf"/>
</dbReference>
<reference evidence="4" key="2">
    <citation type="journal article" date="2020" name="Microorganisms">
        <title>Reliable Identification of Environmental Pseudomonas Isolates Using the rpoD Gene.</title>
        <authorList>
            <consortium name="The Broad Institute Genome Sequencing Platform"/>
            <person name="Girard L."/>
            <person name="Lood C."/>
            <person name="Rokni-Zadeh H."/>
            <person name="van Noort V."/>
            <person name="Lavigne R."/>
            <person name="De Mot R."/>
        </authorList>
    </citation>
    <scope>NUCLEOTIDE SEQUENCE</scope>
    <source>
        <strain evidence="4">SWRI10</strain>
    </source>
</reference>
<dbReference type="PANTHER" id="PTHR43877">
    <property type="entry name" value="AMINOALKYLPHOSPHONATE N-ACETYLTRANSFERASE-RELATED-RELATED"/>
    <property type="match status" value="1"/>
</dbReference>
<reference evidence="6" key="5">
    <citation type="submission" date="2021-07" db="EMBL/GenBank/DDBJ databases">
        <authorList>
            <person name="Wevar Oller A.L."/>
            <person name="Talano M.A."/>
            <person name="Torres Tejerizo G.A."/>
            <person name="Agostini E."/>
        </authorList>
    </citation>
    <scope>NUCLEOTIDE SEQUENCE</scope>
    <source>
        <strain evidence="6">AW4</strain>
    </source>
</reference>
<evidence type="ECO:0000256" key="2">
    <source>
        <dbReference type="ARBA" id="ARBA00023315"/>
    </source>
</evidence>
<evidence type="ECO:0000313" key="5">
    <source>
        <dbReference type="EMBL" id="MBV4536616.1"/>
    </source>
</evidence>
<proteinExistence type="predicted"/>
<reference evidence="4" key="3">
    <citation type="submission" date="2020-07" db="EMBL/GenBank/DDBJ databases">
        <authorList>
            <person name="Lood C."/>
            <person name="Girard L."/>
        </authorList>
    </citation>
    <scope>NUCLEOTIDE SEQUENCE</scope>
    <source>
        <strain evidence="4">SWRI10</strain>
    </source>
</reference>
<comment type="caution">
    <text evidence="4">The sequence shown here is derived from an EMBL/GenBank/DDBJ whole genome shotgun (WGS) entry which is preliminary data.</text>
</comment>
<dbReference type="Gene3D" id="3.40.630.30">
    <property type="match status" value="1"/>
</dbReference>
<dbReference type="Pfam" id="PF00583">
    <property type="entry name" value="Acetyltransf_1"/>
    <property type="match status" value="1"/>
</dbReference>
<dbReference type="SUPFAM" id="SSF55729">
    <property type="entry name" value="Acyl-CoA N-acyltransferases (Nat)"/>
    <property type="match status" value="1"/>
</dbReference>
<protein>
    <submittedName>
        <fullName evidence="4">GNAT family N-acetyltransferase</fullName>
    </submittedName>
</protein>
<dbReference type="CDD" id="cd04301">
    <property type="entry name" value="NAT_SF"/>
    <property type="match status" value="1"/>
</dbReference>
<keyword evidence="1" id="KW-0808">Transferase</keyword>
<feature type="domain" description="N-acetyltransferase" evidence="3">
    <location>
        <begin position="2"/>
        <end position="155"/>
    </location>
</feature>
<gene>
    <name evidence="5" type="ORF">HU737_011535</name>
    <name evidence="4" type="ORF">HU737_12950</name>
    <name evidence="6" type="ORF">KW869_10720</name>
</gene>
<dbReference type="EMBL" id="JABWRE010000008">
    <property type="protein sequence ID" value="MBC3441593.1"/>
    <property type="molecule type" value="Genomic_DNA"/>
</dbReference>
<name>A0A923JWV6_9PSED</name>
<reference evidence="6 7" key="1">
    <citation type="journal article" date="2012" name="Plant Soil">
        <title>Screening of plant growth-promoting traits in arsenic-resistant bacteria isolated from the rhizosphere of soybean plants from Argentinean agricultural soil.</title>
        <authorList>
            <person name="Wevar Oller A.L."/>
            <person name="Talano M.A."/>
            <person name="Agostini E."/>
        </authorList>
    </citation>
    <scope>NUCLEOTIDE SEQUENCE [LARGE SCALE GENOMIC DNA]</scope>
    <source>
        <strain evidence="6 7">AW4</strain>
    </source>
</reference>
<evidence type="ECO:0000313" key="7">
    <source>
        <dbReference type="Proteomes" id="UP001621534"/>
    </source>
</evidence>
<dbReference type="PANTHER" id="PTHR43877:SF2">
    <property type="entry name" value="AMINOALKYLPHOSPHONATE N-ACETYLTRANSFERASE-RELATED"/>
    <property type="match status" value="1"/>
</dbReference>
<dbReference type="Proteomes" id="UP001621534">
    <property type="component" value="Unassembled WGS sequence"/>
</dbReference>
<evidence type="ECO:0000313" key="4">
    <source>
        <dbReference type="EMBL" id="MBC3441593.1"/>
    </source>
</evidence>
<dbReference type="RefSeq" id="WP_186555159.1">
    <property type="nucleotide sequence ID" value="NZ_JABWRE020000001.1"/>
</dbReference>
<dbReference type="GO" id="GO:0016747">
    <property type="term" value="F:acyltransferase activity, transferring groups other than amino-acyl groups"/>
    <property type="evidence" value="ECO:0007669"/>
    <property type="project" value="InterPro"/>
</dbReference>
<dbReference type="InterPro" id="IPR000182">
    <property type="entry name" value="GNAT_dom"/>
</dbReference>
<keyword evidence="2" id="KW-0012">Acyltransferase</keyword>
<evidence type="ECO:0000256" key="1">
    <source>
        <dbReference type="ARBA" id="ARBA00022679"/>
    </source>
</evidence>
<dbReference type="InterPro" id="IPR016181">
    <property type="entry name" value="Acyl_CoA_acyltransferase"/>
</dbReference>
<sequence>MFEIRRATRDDAQIAFDIRRLAIRAQCIGPYNQQDMLAWTRGSLNKWFTDLVQQHFQLVCAQGRVVATGMLDVEVGEIGAIFVHPEFMGRGIGRLLIEHLEGLALEANLAQIKLDATLNAVAFYRACGFVGEQRSIYQSPSGLQLACVPMLKVLGQSVRP</sequence>